<evidence type="ECO:0000313" key="7">
    <source>
        <dbReference type="Proteomes" id="UP000053328"/>
    </source>
</evidence>
<dbReference type="InterPro" id="IPR029058">
    <property type="entry name" value="AB_hydrolase_fold"/>
</dbReference>
<dbReference type="OrthoDB" id="2363873at2759"/>
<keyword evidence="7" id="KW-1185">Reference proteome</keyword>
<evidence type="ECO:0000256" key="3">
    <source>
        <dbReference type="ARBA" id="ARBA00022963"/>
    </source>
</evidence>
<feature type="region of interest" description="Disordered" evidence="5">
    <location>
        <begin position="427"/>
        <end position="448"/>
    </location>
</feature>
<dbReference type="Gene3D" id="3.40.50.1820">
    <property type="entry name" value="alpha/beta hydrolase"/>
    <property type="match status" value="1"/>
</dbReference>
<dbReference type="GO" id="GO:0016042">
    <property type="term" value="P:lipid catabolic process"/>
    <property type="evidence" value="ECO:0007669"/>
    <property type="project" value="UniProtKB-KW"/>
</dbReference>
<name>A0A0D2B4I9_9EURO</name>
<dbReference type="SUPFAM" id="SSF53474">
    <property type="entry name" value="alpha/beta-Hydrolases"/>
    <property type="match status" value="1"/>
</dbReference>
<organism evidence="6 7">
    <name type="scientific">Exophiala spinifera</name>
    <dbReference type="NCBI Taxonomy" id="91928"/>
    <lineage>
        <taxon>Eukaryota</taxon>
        <taxon>Fungi</taxon>
        <taxon>Dikarya</taxon>
        <taxon>Ascomycota</taxon>
        <taxon>Pezizomycotina</taxon>
        <taxon>Eurotiomycetes</taxon>
        <taxon>Chaetothyriomycetidae</taxon>
        <taxon>Chaetothyriales</taxon>
        <taxon>Herpotrichiellaceae</taxon>
        <taxon>Exophiala</taxon>
    </lineage>
</organism>
<evidence type="ECO:0000256" key="4">
    <source>
        <dbReference type="ARBA" id="ARBA00023098"/>
    </source>
</evidence>
<dbReference type="PANTHER" id="PTHR10272:SF7">
    <property type="entry name" value="PHOSPHOLIPASE-RELATED"/>
    <property type="match status" value="1"/>
</dbReference>
<dbReference type="EMBL" id="KN847497">
    <property type="protein sequence ID" value="KIW13595.1"/>
    <property type="molecule type" value="Genomic_DNA"/>
</dbReference>
<dbReference type="PANTHER" id="PTHR10272">
    <property type="entry name" value="PLATELET-ACTIVATING FACTOR ACETYLHYDROLASE"/>
    <property type="match status" value="1"/>
</dbReference>
<protein>
    <recommendedName>
        <fullName evidence="1">1-alkyl-2-acetylglycerophosphocholine esterase</fullName>
        <ecNumber evidence="1">3.1.1.47</ecNumber>
    </recommendedName>
</protein>
<keyword evidence="4" id="KW-0443">Lipid metabolism</keyword>
<feature type="compositionally biased region" description="Basic and acidic residues" evidence="5">
    <location>
        <begin position="430"/>
        <end position="440"/>
    </location>
</feature>
<accession>A0A0D2B4I9</accession>
<evidence type="ECO:0000313" key="6">
    <source>
        <dbReference type="EMBL" id="KIW13595.1"/>
    </source>
</evidence>
<gene>
    <name evidence="6" type="ORF">PV08_08784</name>
</gene>
<dbReference type="Proteomes" id="UP000053328">
    <property type="component" value="Unassembled WGS sequence"/>
</dbReference>
<evidence type="ECO:0000256" key="2">
    <source>
        <dbReference type="ARBA" id="ARBA00022801"/>
    </source>
</evidence>
<dbReference type="STRING" id="91928.A0A0D2B4I9"/>
<dbReference type="AlphaFoldDB" id="A0A0D2B4I9"/>
<sequence>MLSYLNPLPSLPAYTGPHAVGSTEYEIPISSLSLPALPEAQASKLRTLKFRLFYPTSPKTASDSSSQGYGIPWLQEPQRAHLNAYLRLSGMKPWLSDFILSSPFRYYLSTTQIPAYHNAPLLCDGAKIPTLIFSHGLVGNMNTHSALLGELASYGVVCLALDHRDGSGPLTTLRKTASEASGGDAATVPSEVGLANPPNVYYKPITLKIKPGMHEARDEQLSIRLFELSAAYQALEMMNDGHSFQNLAAEGGHPGKSGLTLPKGALDMAPGNVIWAGHSFGGTSTVQFVKSVYYFGRNGDDARSPLLWQDPSSTLKAQVTPHSPVVLLDPWFLPLRSPMTEMLLRKPLPCHDASAENGKNAARTVVLMCSEFAYHWPECHAHMPVVAGPNPSGVKVQTIEEYREEFARYKGPRDYMNKSKEQRANYLARAESEKESDKARRNSSQDSEEHVSMYVLHDTTHVTHCDFGIMFPWMVWWFTGQRKPVLATRNIARCILAETGVDSTMQMRGDATVEKVRLEQVSKLWT</sequence>
<evidence type="ECO:0000256" key="5">
    <source>
        <dbReference type="SAM" id="MobiDB-lite"/>
    </source>
</evidence>
<keyword evidence="3" id="KW-0442">Lipid degradation</keyword>
<dbReference type="GeneID" id="27335867"/>
<keyword evidence="2" id="KW-0378">Hydrolase</keyword>
<dbReference type="EC" id="3.1.1.47" evidence="1"/>
<dbReference type="VEuPathDB" id="FungiDB:PV08_08784"/>
<dbReference type="Pfam" id="PF03403">
    <property type="entry name" value="PAF-AH_p_II"/>
    <property type="match status" value="1"/>
</dbReference>
<proteinExistence type="predicted"/>
<dbReference type="HOGENOM" id="CLU_024458_0_0_1"/>
<evidence type="ECO:0000256" key="1">
    <source>
        <dbReference type="ARBA" id="ARBA00013201"/>
    </source>
</evidence>
<dbReference type="RefSeq" id="XP_016233811.1">
    <property type="nucleotide sequence ID" value="XM_016383108.1"/>
</dbReference>
<dbReference type="GO" id="GO:0003847">
    <property type="term" value="F:1-alkyl-2-acetylglycerophosphocholine esterase activity"/>
    <property type="evidence" value="ECO:0007669"/>
    <property type="project" value="UniProtKB-EC"/>
</dbReference>
<reference evidence="6 7" key="1">
    <citation type="submission" date="2015-01" db="EMBL/GenBank/DDBJ databases">
        <title>The Genome Sequence of Exophiala spinifera CBS89968.</title>
        <authorList>
            <consortium name="The Broad Institute Genomics Platform"/>
            <person name="Cuomo C."/>
            <person name="de Hoog S."/>
            <person name="Gorbushina A."/>
            <person name="Stielow B."/>
            <person name="Teixiera M."/>
            <person name="Abouelleil A."/>
            <person name="Chapman S.B."/>
            <person name="Priest M."/>
            <person name="Young S.K."/>
            <person name="Wortman J."/>
            <person name="Nusbaum C."/>
            <person name="Birren B."/>
        </authorList>
    </citation>
    <scope>NUCLEOTIDE SEQUENCE [LARGE SCALE GENOMIC DNA]</scope>
    <source>
        <strain evidence="6 7">CBS 89968</strain>
    </source>
</reference>